<evidence type="ECO:0000256" key="3">
    <source>
        <dbReference type="ARBA" id="ARBA00022679"/>
    </source>
</evidence>
<feature type="region of interest" description="RNA binding" evidence="7">
    <location>
        <begin position="252"/>
        <end position="258"/>
    </location>
</feature>
<evidence type="ECO:0000256" key="1">
    <source>
        <dbReference type="ARBA" id="ARBA00004691"/>
    </source>
</evidence>
<dbReference type="InterPro" id="IPR004803">
    <property type="entry name" value="TGT"/>
</dbReference>
<gene>
    <name evidence="7 9" type="primary">tgt</name>
    <name evidence="9" type="ORF">I5E68_08935</name>
</gene>
<comment type="catalytic activity">
    <reaction evidence="6 7">
        <text>7-aminomethyl-7-carbaguanine + guanosine(34) in tRNA = 7-aminomethyl-7-carbaguanosine(34) in tRNA + guanine</text>
        <dbReference type="Rhea" id="RHEA:24104"/>
        <dbReference type="Rhea" id="RHEA-COMP:10341"/>
        <dbReference type="Rhea" id="RHEA-COMP:10342"/>
        <dbReference type="ChEBI" id="CHEBI:16235"/>
        <dbReference type="ChEBI" id="CHEBI:58703"/>
        <dbReference type="ChEBI" id="CHEBI:74269"/>
        <dbReference type="ChEBI" id="CHEBI:82833"/>
        <dbReference type="EC" id="2.4.2.29"/>
    </reaction>
</comment>
<comment type="function">
    <text evidence="7">Catalyzes the base-exchange of a guanine (G) residue with the queuine precursor 7-aminomethyl-7-deazaguanine (PreQ1) at position 34 (anticodon wobble position) in tRNAs with GU(N) anticodons (tRNA-Asp, -Asn, -His and -Tyr). Catalysis occurs through a double-displacement mechanism. The nucleophile active site attacks the C1' of nucleotide 34 to detach the guanine base from the RNA, forming a covalent enzyme-RNA intermediate. The proton acceptor active site deprotonates the incoming PreQ1, allowing a nucleophilic attack on the C1' of the ribose to form the product. After dissociation, two additional enzymatic reactions on the tRNA convert PreQ1 to queuine (Q), resulting in the hypermodified nucleoside queuosine (7-(((4,5-cis-dihydroxy-2-cyclopenten-1-yl)amino)methyl)-7-deazaguanosine).</text>
</comment>
<protein>
    <recommendedName>
        <fullName evidence="7">Queuine tRNA-ribosyltransferase</fullName>
        <ecNumber evidence="7">2.4.2.29</ecNumber>
    </recommendedName>
    <alternativeName>
        <fullName evidence="7">Guanine insertion enzyme</fullName>
    </alternativeName>
    <alternativeName>
        <fullName evidence="7">tRNA-guanine transglycosylase</fullName>
    </alternativeName>
</protein>
<feature type="binding site" evidence="7">
    <location>
        <position position="309"/>
    </location>
    <ligand>
        <name>Zn(2+)</name>
        <dbReference type="ChEBI" id="CHEBI:29105"/>
    </ligand>
</feature>
<dbReference type="AlphaFoldDB" id="A0A931HBP6"/>
<keyword evidence="7" id="KW-0862">Zinc</keyword>
<dbReference type="RefSeq" id="WP_197163042.1">
    <property type="nucleotide sequence ID" value="NZ_JADZGI010000001.1"/>
</dbReference>
<reference evidence="9" key="1">
    <citation type="submission" date="2020-11" db="EMBL/GenBank/DDBJ databases">
        <title>Novosphingobium aureum sp. nov., a marine bacterium isolated from sediment of a salt flat.</title>
        <authorList>
            <person name="Yoo Y."/>
            <person name="Kim J.-J."/>
        </authorList>
    </citation>
    <scope>NUCLEOTIDE SEQUENCE</scope>
    <source>
        <strain evidence="9">YJ-S2-02</strain>
    </source>
</reference>
<feature type="binding site" evidence="7">
    <location>
        <position position="311"/>
    </location>
    <ligand>
        <name>Zn(2+)</name>
        <dbReference type="ChEBI" id="CHEBI:29105"/>
    </ligand>
</feature>
<evidence type="ECO:0000256" key="7">
    <source>
        <dbReference type="HAMAP-Rule" id="MF_00168"/>
    </source>
</evidence>
<comment type="caution">
    <text evidence="9">The sequence shown here is derived from an EMBL/GenBank/DDBJ whole genome shotgun (WGS) entry which is preliminary data.</text>
</comment>
<dbReference type="Pfam" id="PF01702">
    <property type="entry name" value="TGT"/>
    <property type="match status" value="1"/>
</dbReference>
<evidence type="ECO:0000313" key="10">
    <source>
        <dbReference type="Proteomes" id="UP000617634"/>
    </source>
</evidence>
<dbReference type="NCBIfam" id="TIGR00449">
    <property type="entry name" value="tgt_general"/>
    <property type="match status" value="1"/>
</dbReference>
<feature type="binding site" evidence="7">
    <location>
        <position position="147"/>
    </location>
    <ligand>
        <name>substrate</name>
    </ligand>
</feature>
<dbReference type="HAMAP" id="MF_00168">
    <property type="entry name" value="Q_tRNA_Tgt"/>
    <property type="match status" value="1"/>
</dbReference>
<feature type="binding site" evidence="7">
    <location>
        <position position="314"/>
    </location>
    <ligand>
        <name>Zn(2+)</name>
        <dbReference type="ChEBI" id="CHEBI:29105"/>
    </ligand>
</feature>
<accession>A0A931HBP6</accession>
<feature type="binding site" evidence="7">
    <location>
        <position position="221"/>
    </location>
    <ligand>
        <name>substrate</name>
    </ligand>
</feature>
<keyword evidence="10" id="KW-1185">Reference proteome</keyword>
<keyword evidence="5 7" id="KW-0671">Queuosine biosynthesis</keyword>
<dbReference type="PANTHER" id="PTHR46499">
    <property type="entry name" value="QUEUINE TRNA-RIBOSYLTRANSFERASE"/>
    <property type="match status" value="1"/>
</dbReference>
<keyword evidence="4 7" id="KW-0819">tRNA processing</keyword>
<evidence type="ECO:0000259" key="8">
    <source>
        <dbReference type="Pfam" id="PF01702"/>
    </source>
</evidence>
<keyword evidence="3 7" id="KW-0808">Transferase</keyword>
<dbReference type="Proteomes" id="UP000617634">
    <property type="component" value="Unassembled WGS sequence"/>
</dbReference>
<keyword evidence="7" id="KW-0479">Metal-binding</keyword>
<comment type="pathway">
    <text evidence="1 7">tRNA modification; tRNA-queuosine biosynthesis.</text>
</comment>
<dbReference type="GO" id="GO:0008616">
    <property type="term" value="P:tRNA queuosine(34) biosynthetic process"/>
    <property type="evidence" value="ECO:0007669"/>
    <property type="project" value="UniProtKB-UniRule"/>
</dbReference>
<feature type="active site" description="Proton acceptor" evidence="7">
    <location>
        <position position="93"/>
    </location>
</feature>
<dbReference type="EMBL" id="JADZGI010000001">
    <property type="protein sequence ID" value="MBH0113070.1"/>
    <property type="molecule type" value="Genomic_DNA"/>
</dbReference>
<dbReference type="InterPro" id="IPR036511">
    <property type="entry name" value="TGT-like_sf"/>
</dbReference>
<dbReference type="FunFam" id="3.20.20.105:FF:000001">
    <property type="entry name" value="Queuine tRNA-ribosyltransferase"/>
    <property type="match status" value="1"/>
</dbReference>
<comment type="subunit">
    <text evidence="7">Homodimer. Within each dimer, one monomer is responsible for RNA recognition and catalysis, while the other monomer binds to the replacement base PreQ1.</text>
</comment>
<dbReference type="NCBIfam" id="TIGR00430">
    <property type="entry name" value="Q_tRNA_tgt"/>
    <property type="match status" value="1"/>
</dbReference>
<evidence type="ECO:0000256" key="5">
    <source>
        <dbReference type="ARBA" id="ARBA00022785"/>
    </source>
</evidence>
<feature type="binding site" evidence="7">
    <location>
        <position position="194"/>
    </location>
    <ligand>
        <name>substrate</name>
    </ligand>
</feature>
<dbReference type="EC" id="2.4.2.29" evidence="7"/>
<dbReference type="InterPro" id="IPR002616">
    <property type="entry name" value="tRNA_ribo_trans-like"/>
</dbReference>
<feature type="binding site" evidence="7">
    <location>
        <position position="340"/>
    </location>
    <ligand>
        <name>Zn(2+)</name>
        <dbReference type="ChEBI" id="CHEBI:29105"/>
    </ligand>
</feature>
<evidence type="ECO:0000313" key="9">
    <source>
        <dbReference type="EMBL" id="MBH0113070.1"/>
    </source>
</evidence>
<dbReference type="SUPFAM" id="SSF51713">
    <property type="entry name" value="tRNA-guanine transglycosylase"/>
    <property type="match status" value="1"/>
</dbReference>
<dbReference type="GO" id="GO:0008479">
    <property type="term" value="F:tRNA-guanosine(34) queuine transglycosylase activity"/>
    <property type="evidence" value="ECO:0007669"/>
    <property type="project" value="UniProtKB-UniRule"/>
</dbReference>
<evidence type="ECO:0000256" key="4">
    <source>
        <dbReference type="ARBA" id="ARBA00022694"/>
    </source>
</evidence>
<evidence type="ECO:0000256" key="6">
    <source>
        <dbReference type="ARBA" id="ARBA00050112"/>
    </source>
</evidence>
<name>A0A931HBP6_9SPHN</name>
<feature type="binding site" evidence="7">
    <location>
        <begin position="93"/>
        <end position="97"/>
    </location>
    <ligand>
        <name>substrate</name>
    </ligand>
</feature>
<feature type="domain" description="tRNA-guanine(15) transglycosylase-like" evidence="8">
    <location>
        <begin position="15"/>
        <end position="373"/>
    </location>
</feature>
<sequence>MNPRFDFTIHARDGKARTGTIAMRRGEIRTPAFMPVGTAATVKAMKPQDVRATGADIILGNTYHLMLRPGAERMARLGGLHKFMNWDRPILTDSGGYQVMSLSDLRKITEEGVTFASHLDGSRHMLSPERSMEIQRLLGSDIVMAFDECPKIDQPRDVIARSMEMSMRWAKRSRDGFDSGEEHAERSALFGIQQGALDEGLRKESADALTQIGFDGYAIGGLAVGEGQEAMFATLEFAPGQLPEDRPRYLMGVGKPDDLVGAVERGVDMFDCVLPTRSGRNGQAFTWNGPLNMRNARHAEDTGPIDERCTCPTCKTYTRAYLHHLIRSGEMLGAMLLTEHNLSFYQQLMQAMRDAIAEGRFAAFARKFRDDYYQGRKSSPQV</sequence>
<dbReference type="GO" id="GO:0046872">
    <property type="term" value="F:metal ion binding"/>
    <property type="evidence" value="ECO:0007669"/>
    <property type="project" value="UniProtKB-KW"/>
</dbReference>
<dbReference type="GO" id="GO:0005829">
    <property type="term" value="C:cytosol"/>
    <property type="evidence" value="ECO:0007669"/>
    <property type="project" value="TreeGrafter"/>
</dbReference>
<proteinExistence type="inferred from homology"/>
<dbReference type="InterPro" id="IPR050076">
    <property type="entry name" value="ArchSynthase1/Queuine_TRR"/>
</dbReference>
<evidence type="ECO:0000256" key="2">
    <source>
        <dbReference type="ARBA" id="ARBA00022676"/>
    </source>
</evidence>
<organism evidence="9 10">
    <name type="scientific">Novosphingobium aureum</name>
    <dbReference type="NCBI Taxonomy" id="2792964"/>
    <lineage>
        <taxon>Bacteria</taxon>
        <taxon>Pseudomonadati</taxon>
        <taxon>Pseudomonadota</taxon>
        <taxon>Alphaproteobacteria</taxon>
        <taxon>Sphingomonadales</taxon>
        <taxon>Sphingomonadaceae</taxon>
        <taxon>Novosphingobium</taxon>
    </lineage>
</organism>
<comment type="similarity">
    <text evidence="7">Belongs to the queuine tRNA-ribosyltransferase family.</text>
</comment>
<comment type="cofactor">
    <cofactor evidence="7">
        <name>Zn(2+)</name>
        <dbReference type="ChEBI" id="CHEBI:29105"/>
    </cofactor>
    <text evidence="7">Binds 1 zinc ion per subunit.</text>
</comment>
<dbReference type="Gene3D" id="3.20.20.105">
    <property type="entry name" value="Queuine tRNA-ribosyltransferase-like"/>
    <property type="match status" value="1"/>
</dbReference>
<feature type="region of interest" description="RNA binding; important for wobble base 34 recognition" evidence="7">
    <location>
        <begin position="276"/>
        <end position="280"/>
    </location>
</feature>
<feature type="active site" description="Nucleophile" evidence="7">
    <location>
        <position position="271"/>
    </location>
</feature>
<keyword evidence="2 7" id="KW-0328">Glycosyltransferase</keyword>
<dbReference type="PANTHER" id="PTHR46499:SF1">
    <property type="entry name" value="QUEUINE TRNA-RIBOSYLTRANSFERASE"/>
    <property type="match status" value="1"/>
</dbReference>